<dbReference type="OrthoDB" id="3230357at2"/>
<dbReference type="Proteomes" id="UP000029066">
    <property type="component" value="Unassembled WGS sequence"/>
</dbReference>
<accession>A0A087DCT2</accession>
<dbReference type="RefSeq" id="WP_033890001.1">
    <property type="nucleotide sequence ID" value="NZ_JDUT01000005.1"/>
</dbReference>
<sequence length="309" mass="34375">MVEHTHAAKKRLLTLPSVTIPAEVIRMDTPEYIKQRLQKPVAKGQLWMAKTNIGHQYVLVSNVTDDARIITVIPMSNNTAVRTDDSLIVRNTPLCSPMVAWPALATEAPVRILFRPLDEFTQAVTNALTNDCADDTLGVERATAPEDPMTSAEQEIFEIRKRMEAWHQLCNSLPKLHDDAEYESTDSNRMDYVRLLTKELKLPLDKAIDVIDGRLALSAAQQNQLAKLGINAELLRPRTFSLPKDLLIEIEQPVYRSAADNYASAAGEDSRLALAKDAFALAARKNGYGPSAWRGVIKQAIDHHTSISE</sequence>
<evidence type="ECO:0000313" key="2">
    <source>
        <dbReference type="Proteomes" id="UP000029066"/>
    </source>
</evidence>
<name>A0A087DCT2_9BIFI</name>
<dbReference type="EMBL" id="JGZN01000005">
    <property type="protein sequence ID" value="KFI93332.1"/>
    <property type="molecule type" value="Genomic_DNA"/>
</dbReference>
<dbReference type="STRING" id="1437607.BISA_1418"/>
<comment type="caution">
    <text evidence="1">The sequence shown here is derived from an EMBL/GenBank/DDBJ whole genome shotgun (WGS) entry which is preliminary data.</text>
</comment>
<reference evidence="1 2" key="1">
    <citation type="submission" date="2014-03" db="EMBL/GenBank/DDBJ databases">
        <title>Genomics of Bifidobacteria.</title>
        <authorList>
            <person name="Ventura M."/>
            <person name="Milani C."/>
            <person name="Lugli G.A."/>
        </authorList>
    </citation>
    <scope>NUCLEOTIDE SEQUENCE [LARGE SCALE GENOMIC DNA]</scope>
    <source>
        <strain evidence="1 2">DSM 23967</strain>
    </source>
</reference>
<dbReference type="AlphaFoldDB" id="A0A087DCT2"/>
<proteinExistence type="predicted"/>
<organism evidence="1 2">
    <name type="scientific">Bifidobacterium saguini DSM 23967</name>
    <dbReference type="NCBI Taxonomy" id="1437607"/>
    <lineage>
        <taxon>Bacteria</taxon>
        <taxon>Bacillati</taxon>
        <taxon>Actinomycetota</taxon>
        <taxon>Actinomycetes</taxon>
        <taxon>Bifidobacteriales</taxon>
        <taxon>Bifidobacteriaceae</taxon>
        <taxon>Bifidobacterium</taxon>
    </lineage>
</organism>
<protein>
    <submittedName>
        <fullName evidence="1">Uncharacterized protein</fullName>
    </submittedName>
</protein>
<gene>
    <name evidence="1" type="ORF">BISA_1418</name>
</gene>
<evidence type="ECO:0000313" key="1">
    <source>
        <dbReference type="EMBL" id="KFI93332.1"/>
    </source>
</evidence>